<keyword evidence="1" id="KW-1185">Reference proteome</keyword>
<evidence type="ECO:0000313" key="1">
    <source>
        <dbReference type="Proteomes" id="UP000025227"/>
    </source>
</evidence>
<accession>A0A7I4Y9X7</accession>
<dbReference type="Proteomes" id="UP000025227">
    <property type="component" value="Unplaced"/>
</dbReference>
<protein>
    <submittedName>
        <fullName evidence="2">Transposase</fullName>
    </submittedName>
</protein>
<reference evidence="2" key="1">
    <citation type="submission" date="2020-12" db="UniProtKB">
        <authorList>
            <consortium name="WormBaseParasite"/>
        </authorList>
    </citation>
    <scope>IDENTIFICATION</scope>
    <source>
        <strain evidence="2">MHco3</strain>
    </source>
</reference>
<sequence>MFPPKRRLLTRLTIDYGEVVYWWASPLTGCSGLAGFTHPTQGQGIVPIEHGNRWSPSSSLIIMTAPEGHKPTLFHLSPNHYIHNDL</sequence>
<dbReference type="WBParaSite" id="HCON_00071570-00001">
    <property type="protein sequence ID" value="HCON_00071570-00001"/>
    <property type="gene ID" value="HCON_00071570"/>
</dbReference>
<evidence type="ECO:0000313" key="2">
    <source>
        <dbReference type="WBParaSite" id="HCON_00071570-00001"/>
    </source>
</evidence>
<dbReference type="AlphaFoldDB" id="A0A7I4Y9X7"/>
<proteinExistence type="predicted"/>
<organism evidence="1 2">
    <name type="scientific">Haemonchus contortus</name>
    <name type="common">Barber pole worm</name>
    <dbReference type="NCBI Taxonomy" id="6289"/>
    <lineage>
        <taxon>Eukaryota</taxon>
        <taxon>Metazoa</taxon>
        <taxon>Ecdysozoa</taxon>
        <taxon>Nematoda</taxon>
        <taxon>Chromadorea</taxon>
        <taxon>Rhabditida</taxon>
        <taxon>Rhabditina</taxon>
        <taxon>Rhabditomorpha</taxon>
        <taxon>Strongyloidea</taxon>
        <taxon>Trichostrongylidae</taxon>
        <taxon>Haemonchus</taxon>
    </lineage>
</organism>
<name>A0A7I4Y9X7_HAECO</name>